<feature type="transmembrane region" description="Helical" evidence="6">
    <location>
        <begin position="39"/>
        <end position="59"/>
    </location>
</feature>
<dbReference type="NCBIfam" id="NF009255">
    <property type="entry name" value="PRK12612.1-3"/>
    <property type="match status" value="1"/>
</dbReference>
<evidence type="ECO:0000256" key="2">
    <source>
        <dbReference type="ARBA" id="ARBA00022475"/>
    </source>
</evidence>
<keyword evidence="2" id="KW-1003">Cell membrane</keyword>
<comment type="subcellular location">
    <subcellularLocation>
        <location evidence="1">Cell membrane</location>
        <topology evidence="1">Multi-pass membrane protein</topology>
    </subcellularLocation>
</comment>
<dbReference type="Pfam" id="PF04066">
    <property type="entry name" value="MrpF_PhaF"/>
    <property type="match status" value="1"/>
</dbReference>
<dbReference type="EMBL" id="DXFZ01000049">
    <property type="protein sequence ID" value="HIW95672.1"/>
    <property type="molecule type" value="Genomic_DNA"/>
</dbReference>
<reference evidence="7" key="2">
    <citation type="submission" date="2021-04" db="EMBL/GenBank/DDBJ databases">
        <authorList>
            <person name="Gilroy R."/>
        </authorList>
    </citation>
    <scope>NUCLEOTIDE SEQUENCE</scope>
    <source>
        <strain evidence="7">4376</strain>
    </source>
</reference>
<evidence type="ECO:0000313" key="8">
    <source>
        <dbReference type="Proteomes" id="UP000824189"/>
    </source>
</evidence>
<evidence type="ECO:0000256" key="1">
    <source>
        <dbReference type="ARBA" id="ARBA00004651"/>
    </source>
</evidence>
<proteinExistence type="predicted"/>
<dbReference type="InterPro" id="IPR007208">
    <property type="entry name" value="MrpF/PhaF-like"/>
</dbReference>
<comment type="caution">
    <text evidence="7">The sequence shown here is derived from an EMBL/GenBank/DDBJ whole genome shotgun (WGS) entry which is preliminary data.</text>
</comment>
<evidence type="ECO:0000256" key="5">
    <source>
        <dbReference type="ARBA" id="ARBA00023136"/>
    </source>
</evidence>
<organism evidence="7 8">
    <name type="scientific">Candidatus Corynebacterium gallistercoris</name>
    <dbReference type="NCBI Taxonomy" id="2838530"/>
    <lineage>
        <taxon>Bacteria</taxon>
        <taxon>Bacillati</taxon>
        <taxon>Actinomycetota</taxon>
        <taxon>Actinomycetes</taxon>
        <taxon>Mycobacteriales</taxon>
        <taxon>Corynebacteriaceae</taxon>
        <taxon>Corynebacterium</taxon>
    </lineage>
</organism>
<sequence length="92" mass="10015">MTPSDLQTILATVAGVIIVIALLTVLWQACTTDNDARRAVTADMVFMCMAGLFLCYTLVNRSNITFEVVLFAGLFGALSPVAYARIITRGRR</sequence>
<feature type="transmembrane region" description="Helical" evidence="6">
    <location>
        <begin position="65"/>
        <end position="86"/>
    </location>
</feature>
<feature type="transmembrane region" description="Helical" evidence="6">
    <location>
        <begin position="6"/>
        <end position="27"/>
    </location>
</feature>
<reference evidence="7" key="1">
    <citation type="journal article" date="2021" name="PeerJ">
        <title>Extensive microbial diversity within the chicken gut microbiome revealed by metagenomics and culture.</title>
        <authorList>
            <person name="Gilroy R."/>
            <person name="Ravi A."/>
            <person name="Getino M."/>
            <person name="Pursley I."/>
            <person name="Horton D.L."/>
            <person name="Alikhan N.F."/>
            <person name="Baker D."/>
            <person name="Gharbi K."/>
            <person name="Hall N."/>
            <person name="Watson M."/>
            <person name="Adriaenssens E.M."/>
            <person name="Foster-Nyarko E."/>
            <person name="Jarju S."/>
            <person name="Secka A."/>
            <person name="Antonio M."/>
            <person name="Oren A."/>
            <person name="Chaudhuri R.R."/>
            <person name="La Ragione R."/>
            <person name="Hildebrand F."/>
            <person name="Pallen M.J."/>
        </authorList>
    </citation>
    <scope>NUCLEOTIDE SEQUENCE</scope>
    <source>
        <strain evidence="7">4376</strain>
    </source>
</reference>
<evidence type="ECO:0000256" key="4">
    <source>
        <dbReference type="ARBA" id="ARBA00022989"/>
    </source>
</evidence>
<keyword evidence="4 6" id="KW-1133">Transmembrane helix</keyword>
<dbReference type="GO" id="GO:0015075">
    <property type="term" value="F:monoatomic ion transmembrane transporter activity"/>
    <property type="evidence" value="ECO:0007669"/>
    <property type="project" value="InterPro"/>
</dbReference>
<dbReference type="AlphaFoldDB" id="A0A9D1RXQ3"/>
<keyword evidence="3 6" id="KW-0812">Transmembrane</keyword>
<accession>A0A9D1RXQ3</accession>
<evidence type="ECO:0000256" key="3">
    <source>
        <dbReference type="ARBA" id="ARBA00022692"/>
    </source>
</evidence>
<dbReference type="GO" id="GO:0005886">
    <property type="term" value="C:plasma membrane"/>
    <property type="evidence" value="ECO:0007669"/>
    <property type="project" value="UniProtKB-SubCell"/>
</dbReference>
<gene>
    <name evidence="7" type="ORF">H9867_04195</name>
</gene>
<evidence type="ECO:0000313" key="7">
    <source>
        <dbReference type="EMBL" id="HIW95672.1"/>
    </source>
</evidence>
<protein>
    <submittedName>
        <fullName evidence="7">Cation:proton antiporter</fullName>
    </submittedName>
</protein>
<name>A0A9D1RXQ3_9CORY</name>
<dbReference type="Proteomes" id="UP000824189">
    <property type="component" value="Unassembled WGS sequence"/>
</dbReference>
<keyword evidence="5 6" id="KW-0472">Membrane</keyword>
<evidence type="ECO:0000256" key="6">
    <source>
        <dbReference type="SAM" id="Phobius"/>
    </source>
</evidence>